<proteinExistence type="predicted"/>
<reference evidence="2 3" key="1">
    <citation type="submission" date="2019-07" db="EMBL/GenBank/DDBJ databases">
        <authorList>
            <person name="Jastrzebski P J."/>
            <person name="Paukszto L."/>
            <person name="Jastrzebski P J."/>
        </authorList>
    </citation>
    <scope>NUCLEOTIDE SEQUENCE [LARGE SCALE GENOMIC DNA]</scope>
    <source>
        <strain evidence="2 3">WMS-il1</strain>
    </source>
</reference>
<feature type="non-terminal residue" evidence="2">
    <location>
        <position position="72"/>
    </location>
</feature>
<keyword evidence="3" id="KW-1185">Reference proteome</keyword>
<gene>
    <name evidence="2" type="ORF">WMSIL1_LOCUS8534</name>
</gene>
<evidence type="ECO:0000313" key="3">
    <source>
        <dbReference type="Proteomes" id="UP000321570"/>
    </source>
</evidence>
<organism evidence="2 3">
    <name type="scientific">Hymenolepis diminuta</name>
    <name type="common">Rat tapeworm</name>
    <dbReference type="NCBI Taxonomy" id="6216"/>
    <lineage>
        <taxon>Eukaryota</taxon>
        <taxon>Metazoa</taxon>
        <taxon>Spiralia</taxon>
        <taxon>Lophotrochozoa</taxon>
        <taxon>Platyhelminthes</taxon>
        <taxon>Cestoda</taxon>
        <taxon>Eucestoda</taxon>
        <taxon>Cyclophyllidea</taxon>
        <taxon>Hymenolepididae</taxon>
        <taxon>Hymenolepis</taxon>
    </lineage>
</organism>
<feature type="region of interest" description="Disordered" evidence="1">
    <location>
        <begin position="37"/>
        <end position="72"/>
    </location>
</feature>
<protein>
    <submittedName>
        <fullName evidence="2">Uncharacterized protein</fullName>
    </submittedName>
</protein>
<sequence>MNLNNEIPFEERPKNLILLYQRPFMKRHLVWRACSGDVNSDNMSTKRQNKTGPYRDSVITPMLRGDNMNAKN</sequence>
<dbReference type="Proteomes" id="UP000321570">
    <property type="component" value="Unassembled WGS sequence"/>
</dbReference>
<evidence type="ECO:0000256" key="1">
    <source>
        <dbReference type="SAM" id="MobiDB-lite"/>
    </source>
</evidence>
<dbReference type="EMBL" id="CABIJS010000333">
    <property type="protein sequence ID" value="VUZ49405.1"/>
    <property type="molecule type" value="Genomic_DNA"/>
</dbReference>
<evidence type="ECO:0000313" key="2">
    <source>
        <dbReference type="EMBL" id="VUZ49405.1"/>
    </source>
</evidence>
<dbReference type="AlphaFoldDB" id="A0A564YQA8"/>
<feature type="compositionally biased region" description="Polar residues" evidence="1">
    <location>
        <begin position="37"/>
        <end position="46"/>
    </location>
</feature>
<accession>A0A564YQA8</accession>
<name>A0A564YQA8_HYMDI</name>